<dbReference type="InterPro" id="IPR010982">
    <property type="entry name" value="Lambda_DNA-bd_dom_sf"/>
</dbReference>
<evidence type="ECO:0000259" key="1">
    <source>
        <dbReference type="PROSITE" id="PS50943"/>
    </source>
</evidence>
<protein>
    <submittedName>
        <fullName evidence="2">Putative transcriptional regulator</fullName>
    </submittedName>
</protein>
<dbReference type="InterPro" id="IPR043917">
    <property type="entry name" value="DUF5753"/>
</dbReference>
<dbReference type="CDD" id="cd00093">
    <property type="entry name" value="HTH_XRE"/>
    <property type="match status" value="1"/>
</dbReference>
<evidence type="ECO:0000313" key="3">
    <source>
        <dbReference type="Proteomes" id="UP000316706"/>
    </source>
</evidence>
<proteinExistence type="predicted"/>
<dbReference type="AlphaFoldDB" id="A0A543IKZ1"/>
<dbReference type="SMART" id="SM00530">
    <property type="entry name" value="HTH_XRE"/>
    <property type="match status" value="1"/>
</dbReference>
<dbReference type="InterPro" id="IPR001387">
    <property type="entry name" value="Cro/C1-type_HTH"/>
</dbReference>
<name>A0A543IKZ1_9ACTN</name>
<sequence>MPSRMPTRQTIAFGEELARLREDAGLSRLELAKRIPVTRSYIGQVENGTTRCRREFATQLDKAMDSGTTMADAWDDLLKNSRYPPWFADYPLAEGTASLLRAYETMFVYGLFQTEAYIRALLLDDADVEARLRRQAVLERENPPMLRIVLAENVLWTCMGSPEVMVEQCEHLLTVSQWRNVTLQIAPTGFYRGLNGSFNLATQADGQELLHMTTTRGGVTSTDREDILHVVGAFSALQASALSLHDSREFLRKAVARWS</sequence>
<feature type="domain" description="HTH cro/C1-type" evidence="1">
    <location>
        <begin position="17"/>
        <end position="51"/>
    </location>
</feature>
<dbReference type="Pfam" id="PF19054">
    <property type="entry name" value="DUF5753"/>
    <property type="match status" value="1"/>
</dbReference>
<accession>A0A543IKZ1</accession>
<dbReference type="OrthoDB" id="3469353at2"/>
<dbReference type="EMBL" id="VFPO01000001">
    <property type="protein sequence ID" value="TQM71199.1"/>
    <property type="molecule type" value="Genomic_DNA"/>
</dbReference>
<dbReference type="SUPFAM" id="SSF47413">
    <property type="entry name" value="lambda repressor-like DNA-binding domains"/>
    <property type="match status" value="1"/>
</dbReference>
<gene>
    <name evidence="2" type="ORF">FHX41_4956</name>
</gene>
<reference evidence="2 3" key="1">
    <citation type="submission" date="2019-06" db="EMBL/GenBank/DDBJ databases">
        <title>Sequencing the genomes of 1000 actinobacteria strains.</title>
        <authorList>
            <person name="Klenk H.-P."/>
        </authorList>
    </citation>
    <scope>NUCLEOTIDE SEQUENCE [LARGE SCALE GENOMIC DNA]</scope>
    <source>
        <strain evidence="2 3">DSM 45043</strain>
    </source>
</reference>
<comment type="caution">
    <text evidence="2">The sequence shown here is derived from an EMBL/GenBank/DDBJ whole genome shotgun (WGS) entry which is preliminary data.</text>
</comment>
<dbReference type="Pfam" id="PF13560">
    <property type="entry name" value="HTH_31"/>
    <property type="match status" value="1"/>
</dbReference>
<dbReference type="Gene3D" id="1.10.260.40">
    <property type="entry name" value="lambda repressor-like DNA-binding domains"/>
    <property type="match status" value="1"/>
</dbReference>
<evidence type="ECO:0000313" key="2">
    <source>
        <dbReference type="EMBL" id="TQM71199.1"/>
    </source>
</evidence>
<dbReference type="PROSITE" id="PS50943">
    <property type="entry name" value="HTH_CROC1"/>
    <property type="match status" value="1"/>
</dbReference>
<organism evidence="2 3">
    <name type="scientific">Actinomadura hallensis</name>
    <dbReference type="NCBI Taxonomy" id="337895"/>
    <lineage>
        <taxon>Bacteria</taxon>
        <taxon>Bacillati</taxon>
        <taxon>Actinomycetota</taxon>
        <taxon>Actinomycetes</taxon>
        <taxon>Streptosporangiales</taxon>
        <taxon>Thermomonosporaceae</taxon>
        <taxon>Actinomadura</taxon>
    </lineage>
</organism>
<dbReference type="Proteomes" id="UP000316706">
    <property type="component" value="Unassembled WGS sequence"/>
</dbReference>
<dbReference type="GO" id="GO:0003677">
    <property type="term" value="F:DNA binding"/>
    <property type="evidence" value="ECO:0007669"/>
    <property type="project" value="InterPro"/>
</dbReference>
<keyword evidence="3" id="KW-1185">Reference proteome</keyword>